<dbReference type="InterPro" id="IPR050508">
    <property type="entry name" value="Methyltransf_Superfamily"/>
</dbReference>
<evidence type="ECO:0000313" key="3">
    <source>
        <dbReference type="Proteomes" id="UP001271769"/>
    </source>
</evidence>
<dbReference type="RefSeq" id="WP_320501616.1">
    <property type="nucleotide sequence ID" value="NZ_JAXCLX010000002.1"/>
</dbReference>
<dbReference type="Pfam" id="PF08241">
    <property type="entry name" value="Methyltransf_11"/>
    <property type="match status" value="1"/>
</dbReference>
<accession>A0ABU5E2W4</accession>
<dbReference type="Proteomes" id="UP001271769">
    <property type="component" value="Unassembled WGS sequence"/>
</dbReference>
<dbReference type="GO" id="GO:0032259">
    <property type="term" value="P:methylation"/>
    <property type="evidence" value="ECO:0007669"/>
    <property type="project" value="UniProtKB-KW"/>
</dbReference>
<evidence type="ECO:0000259" key="1">
    <source>
        <dbReference type="Pfam" id="PF08241"/>
    </source>
</evidence>
<keyword evidence="3" id="KW-1185">Reference proteome</keyword>
<protein>
    <submittedName>
        <fullName evidence="2">Methyltransferase domain-containing protein</fullName>
    </submittedName>
</protein>
<dbReference type="PANTHER" id="PTHR42912">
    <property type="entry name" value="METHYLTRANSFERASE"/>
    <property type="match status" value="1"/>
</dbReference>
<sequence>MTIRLANHSLKEDIRQYWSDRAQTFDLAFGHRIPAGAEFDAWRDAIAAHLGHRPLHVLELACGTGEVTQVLLSLGHQVTALDFSESMLAVARKKHAGKERNLRFILGDAENTFLPSKSFDAIVCRHLVWTLTAPATALQEWRRLLKPAGQLLIFDGDWSRPRPSGRLAASLIGLLDRWQGPDLNYDGAMSERHAGIMSALPFGDGLTAERLMPLLVSSGFSELQVTSHAPIARAQRRAANLRNKLRTFVYRRFILSAKRA</sequence>
<name>A0ABU5E2W4_9PROT</name>
<proteinExistence type="predicted"/>
<feature type="domain" description="Methyltransferase type 11" evidence="1">
    <location>
        <begin position="58"/>
        <end position="153"/>
    </location>
</feature>
<dbReference type="PANTHER" id="PTHR42912:SF80">
    <property type="entry name" value="METHYLTRANSFERASE DOMAIN-CONTAINING PROTEIN"/>
    <property type="match status" value="1"/>
</dbReference>
<dbReference type="CDD" id="cd02440">
    <property type="entry name" value="AdoMet_MTases"/>
    <property type="match status" value="1"/>
</dbReference>
<dbReference type="SUPFAM" id="SSF53335">
    <property type="entry name" value="S-adenosyl-L-methionine-dependent methyltransferases"/>
    <property type="match status" value="1"/>
</dbReference>
<organism evidence="2 3">
    <name type="scientific">Dongia rigui</name>
    <dbReference type="NCBI Taxonomy" id="940149"/>
    <lineage>
        <taxon>Bacteria</taxon>
        <taxon>Pseudomonadati</taxon>
        <taxon>Pseudomonadota</taxon>
        <taxon>Alphaproteobacteria</taxon>
        <taxon>Rhodospirillales</taxon>
        <taxon>Dongiaceae</taxon>
        <taxon>Dongia</taxon>
    </lineage>
</organism>
<reference evidence="2 3" key="1">
    <citation type="journal article" date="2013" name="Antonie Van Leeuwenhoek">
        <title>Dongia rigui sp. nov., isolated from freshwater of a large wetland in Korea.</title>
        <authorList>
            <person name="Baik K.S."/>
            <person name="Hwang Y.M."/>
            <person name="Choi J.S."/>
            <person name="Kwon J."/>
            <person name="Seong C.N."/>
        </authorList>
    </citation>
    <scope>NUCLEOTIDE SEQUENCE [LARGE SCALE GENOMIC DNA]</scope>
    <source>
        <strain evidence="2 3">04SU4-P</strain>
    </source>
</reference>
<keyword evidence="2" id="KW-0808">Transferase</keyword>
<dbReference type="GO" id="GO:0008168">
    <property type="term" value="F:methyltransferase activity"/>
    <property type="evidence" value="ECO:0007669"/>
    <property type="project" value="UniProtKB-KW"/>
</dbReference>
<gene>
    <name evidence="2" type="ORF">SMD31_14510</name>
</gene>
<dbReference type="InterPro" id="IPR013216">
    <property type="entry name" value="Methyltransf_11"/>
</dbReference>
<comment type="caution">
    <text evidence="2">The sequence shown here is derived from an EMBL/GenBank/DDBJ whole genome shotgun (WGS) entry which is preliminary data.</text>
</comment>
<keyword evidence="2" id="KW-0489">Methyltransferase</keyword>
<evidence type="ECO:0000313" key="2">
    <source>
        <dbReference type="EMBL" id="MDY0873151.1"/>
    </source>
</evidence>
<dbReference type="EMBL" id="JAXCLX010000002">
    <property type="protein sequence ID" value="MDY0873151.1"/>
    <property type="molecule type" value="Genomic_DNA"/>
</dbReference>
<dbReference type="InterPro" id="IPR029063">
    <property type="entry name" value="SAM-dependent_MTases_sf"/>
</dbReference>
<dbReference type="Gene3D" id="3.40.50.150">
    <property type="entry name" value="Vaccinia Virus protein VP39"/>
    <property type="match status" value="1"/>
</dbReference>